<evidence type="ECO:0000259" key="2">
    <source>
        <dbReference type="Pfam" id="PF01557"/>
    </source>
</evidence>
<protein>
    <submittedName>
        <fullName evidence="4">5-carboxymethyl-2-hydroxymuconateDelta-isomerase</fullName>
        <ecNumber evidence="4">5.3.3.10</ecNumber>
    </submittedName>
</protein>
<dbReference type="GO" id="GO:0008704">
    <property type="term" value="F:5-carboxymethyl-2-hydroxymuconate delta-isomerase activity"/>
    <property type="evidence" value="ECO:0007669"/>
    <property type="project" value="UniProtKB-EC"/>
</dbReference>
<dbReference type="PANTHER" id="PTHR11820:SF7">
    <property type="entry name" value="ACYLPYRUVASE FAHD1, MITOCHONDRIAL"/>
    <property type="match status" value="1"/>
</dbReference>
<dbReference type="eggNOG" id="COG0179">
    <property type="taxonomic scope" value="Bacteria"/>
</dbReference>
<dbReference type="Proteomes" id="UP000002247">
    <property type="component" value="Chromosome"/>
</dbReference>
<dbReference type="RefSeq" id="WP_013138973.1">
    <property type="nucleotide sequence ID" value="NC_014168.1"/>
</dbReference>
<dbReference type="OrthoDB" id="9805307at2"/>
<dbReference type="EMBL" id="CP001958">
    <property type="protein sequence ID" value="ADG98521.1"/>
    <property type="molecule type" value="Genomic_DNA"/>
</dbReference>
<organism evidence="4 5">
    <name type="scientific">Segniliparus rotundus (strain ATCC BAA-972 / CDC 1076 / CIP 108378 / DSM 44985 / JCM 13578)</name>
    <dbReference type="NCBI Taxonomy" id="640132"/>
    <lineage>
        <taxon>Bacteria</taxon>
        <taxon>Bacillati</taxon>
        <taxon>Actinomycetota</taxon>
        <taxon>Actinomycetes</taxon>
        <taxon>Mycobacteriales</taxon>
        <taxon>Segniliparaceae</taxon>
        <taxon>Segniliparus</taxon>
    </lineage>
</organism>
<proteinExistence type="predicted"/>
<dbReference type="GO" id="GO:0018773">
    <property type="term" value="F:acetylpyruvate hydrolase activity"/>
    <property type="evidence" value="ECO:0007669"/>
    <property type="project" value="TreeGrafter"/>
</dbReference>
<gene>
    <name evidence="4" type="ordered locus">Srot_2065</name>
</gene>
<dbReference type="Pfam" id="PF01557">
    <property type="entry name" value="FAA_hydrolase"/>
    <property type="match status" value="1"/>
</dbReference>
<evidence type="ECO:0000313" key="4">
    <source>
        <dbReference type="EMBL" id="ADG98521.1"/>
    </source>
</evidence>
<feature type="domain" description="Rv2993c-like N-terminal" evidence="3">
    <location>
        <begin position="1"/>
        <end position="54"/>
    </location>
</feature>
<dbReference type="HOGENOM" id="CLU_028458_4_2_11"/>
<keyword evidence="1" id="KW-0479">Metal-binding</keyword>
<dbReference type="GO" id="GO:0019752">
    <property type="term" value="P:carboxylic acid metabolic process"/>
    <property type="evidence" value="ECO:0007669"/>
    <property type="project" value="UniProtKB-ARBA"/>
</dbReference>
<dbReference type="KEGG" id="srt:Srot_2065"/>
<keyword evidence="5" id="KW-1185">Reference proteome</keyword>
<dbReference type="STRING" id="640132.Srot_2065"/>
<name>D6Z991_SEGRD</name>
<accession>D6Z991</accession>
<evidence type="ECO:0000259" key="3">
    <source>
        <dbReference type="Pfam" id="PF10370"/>
    </source>
</evidence>
<dbReference type="AlphaFoldDB" id="D6Z991"/>
<dbReference type="FunFam" id="3.90.850.10:FF:000002">
    <property type="entry name" value="2-hydroxyhepta-2,4-diene-1,7-dioate isomerase"/>
    <property type="match status" value="1"/>
</dbReference>
<dbReference type="SUPFAM" id="SSF56529">
    <property type="entry name" value="FAH"/>
    <property type="match status" value="1"/>
</dbReference>
<dbReference type="InterPro" id="IPR011234">
    <property type="entry name" value="Fumarylacetoacetase-like_C"/>
</dbReference>
<sequence>MRLGRVASPNGVAFVRVEGDGPDAVAHEIADHPFGEPAYTGKRWPLADLRVLSPILASKVVCVGKNYLAHAKEMGGEAPQEPLIFLKPSTSIVGPGAPIVLPSDAQTVHHEGELAVVIGRPCRNVPRDEAFSVVLGYTVGNDVSARDQQRQDGQWARAKGHDTFCPLGPWIETELDPEDLEIRTEVRGACEESWQLRQHSRTSLLIHSIPKLIAWCSRAMTLLPGDVILTGTPEGVGPIVDGDEVSIMIEGVGTLTNPVVSEKGAPHA</sequence>
<dbReference type="EC" id="5.3.3.10" evidence="4"/>
<evidence type="ECO:0000256" key="1">
    <source>
        <dbReference type="ARBA" id="ARBA00022723"/>
    </source>
</evidence>
<evidence type="ECO:0000313" key="5">
    <source>
        <dbReference type="Proteomes" id="UP000002247"/>
    </source>
</evidence>
<reference evidence="4 5" key="1">
    <citation type="journal article" date="2010" name="Stand. Genomic Sci.">
        <title>Complete genome sequence of Segniliparus rotundus type strain (CDC 1076).</title>
        <authorList>
            <person name="Sikorski J."/>
            <person name="Lapidus A."/>
            <person name="Copeland A."/>
            <person name="Misra M."/>
            <person name="Glavina Del Rio T."/>
            <person name="Nolan M."/>
            <person name="Lucas S."/>
            <person name="Chen F."/>
            <person name="Tice H."/>
            <person name="Cheng J.F."/>
            <person name="Jando M."/>
            <person name="Schneider S."/>
            <person name="Bruce D."/>
            <person name="Goodwin L."/>
            <person name="Pitluck S."/>
            <person name="Liolios K."/>
            <person name="Mikhailova N."/>
            <person name="Pati A."/>
            <person name="Ivanova N."/>
            <person name="Mavromatis K."/>
            <person name="Chen A."/>
            <person name="Palaniappan K."/>
            <person name="Chertkov O."/>
            <person name="Land M."/>
            <person name="Hauser L."/>
            <person name="Chang Y.J."/>
            <person name="Jeffries C.D."/>
            <person name="Brettin T."/>
            <person name="Detter J.C."/>
            <person name="Han C."/>
            <person name="Rohde M."/>
            <person name="Goker M."/>
            <person name="Bristow J."/>
            <person name="Eisen J.A."/>
            <person name="Markowitz V."/>
            <person name="Hugenholtz P."/>
            <person name="Kyrpides N.C."/>
            <person name="Klenk H.P."/>
        </authorList>
    </citation>
    <scope>NUCLEOTIDE SEQUENCE [LARGE SCALE GENOMIC DNA]</scope>
    <source>
        <strain evidence="5">ATCC BAA-972 / CDC 1076 / CIP 108378 / DSM 44985 / JCM 13578</strain>
    </source>
</reference>
<dbReference type="Gene3D" id="3.90.850.10">
    <property type="entry name" value="Fumarylacetoacetase-like, C-terminal domain"/>
    <property type="match status" value="1"/>
</dbReference>
<dbReference type="GO" id="GO:0046872">
    <property type="term" value="F:metal ion binding"/>
    <property type="evidence" value="ECO:0007669"/>
    <property type="project" value="UniProtKB-KW"/>
</dbReference>
<dbReference type="InterPro" id="IPR036663">
    <property type="entry name" value="Fumarylacetoacetase_C_sf"/>
</dbReference>
<dbReference type="Gene3D" id="2.30.30.370">
    <property type="entry name" value="FAH"/>
    <property type="match status" value="1"/>
</dbReference>
<feature type="domain" description="Fumarylacetoacetase-like C-terminal" evidence="2">
    <location>
        <begin position="59"/>
        <end position="260"/>
    </location>
</feature>
<dbReference type="PANTHER" id="PTHR11820">
    <property type="entry name" value="ACYLPYRUVASE"/>
    <property type="match status" value="1"/>
</dbReference>
<dbReference type="Pfam" id="PF10370">
    <property type="entry name" value="Rv2993c-like_N"/>
    <property type="match status" value="1"/>
</dbReference>
<dbReference type="InterPro" id="IPR018833">
    <property type="entry name" value="Rv2993c-like_N"/>
</dbReference>
<keyword evidence="4" id="KW-0413">Isomerase</keyword>